<gene>
    <name evidence="2" type="ORF">N7537_008237</name>
</gene>
<comment type="caution">
    <text evidence="2">The sequence shown here is derived from an EMBL/GenBank/DDBJ whole genome shotgun (WGS) entry which is preliminary data.</text>
</comment>
<dbReference type="AlphaFoldDB" id="A0AAD6E193"/>
<keyword evidence="1" id="KW-0812">Transmembrane</keyword>
<reference evidence="2" key="2">
    <citation type="submission" date="2023-01" db="EMBL/GenBank/DDBJ databases">
        <authorList>
            <person name="Petersen C."/>
        </authorList>
    </citation>
    <scope>NUCLEOTIDE SEQUENCE</scope>
    <source>
        <strain evidence="2">IBT 12815</strain>
    </source>
</reference>
<feature type="transmembrane region" description="Helical" evidence="1">
    <location>
        <begin position="34"/>
        <end position="52"/>
    </location>
</feature>
<sequence length="76" mass="8397">MGIKEERSIYGGLILNGICTAYLLKIVLADKDVVLVDVVVVLTARLILYVGLELDIVPLNVDVVGELEDLKFAKRR</sequence>
<proteinExistence type="predicted"/>
<reference evidence="2" key="1">
    <citation type="journal article" date="2023" name="IMA Fungus">
        <title>Comparative genomic study of the Penicillium genus elucidates a diverse pangenome and 15 lateral gene transfer events.</title>
        <authorList>
            <person name="Petersen C."/>
            <person name="Sorensen T."/>
            <person name="Nielsen M.R."/>
            <person name="Sondergaard T.E."/>
            <person name="Sorensen J.L."/>
            <person name="Fitzpatrick D.A."/>
            <person name="Frisvad J.C."/>
            <person name="Nielsen K.L."/>
        </authorList>
    </citation>
    <scope>NUCLEOTIDE SEQUENCE</scope>
    <source>
        <strain evidence="2">IBT 12815</strain>
    </source>
</reference>
<dbReference type="GeneID" id="81589534"/>
<evidence type="ECO:0000256" key="1">
    <source>
        <dbReference type="SAM" id="Phobius"/>
    </source>
</evidence>
<accession>A0AAD6E193</accession>
<dbReference type="RefSeq" id="XP_056751368.1">
    <property type="nucleotide sequence ID" value="XM_056899292.1"/>
</dbReference>
<evidence type="ECO:0008006" key="4">
    <source>
        <dbReference type="Google" id="ProtNLM"/>
    </source>
</evidence>
<organism evidence="2 3">
    <name type="scientific">Penicillium hordei</name>
    <dbReference type="NCBI Taxonomy" id="40994"/>
    <lineage>
        <taxon>Eukaryota</taxon>
        <taxon>Fungi</taxon>
        <taxon>Dikarya</taxon>
        <taxon>Ascomycota</taxon>
        <taxon>Pezizomycotina</taxon>
        <taxon>Eurotiomycetes</taxon>
        <taxon>Eurotiomycetidae</taxon>
        <taxon>Eurotiales</taxon>
        <taxon>Aspergillaceae</taxon>
        <taxon>Penicillium</taxon>
    </lineage>
</organism>
<protein>
    <recommendedName>
        <fullName evidence="4">Transmembrane protein</fullName>
    </recommendedName>
</protein>
<keyword evidence="3" id="KW-1185">Reference proteome</keyword>
<feature type="transmembrane region" description="Helical" evidence="1">
    <location>
        <begin position="9"/>
        <end position="28"/>
    </location>
</feature>
<name>A0AAD6E193_9EURO</name>
<evidence type="ECO:0000313" key="2">
    <source>
        <dbReference type="EMBL" id="KAJ5598153.1"/>
    </source>
</evidence>
<dbReference type="Proteomes" id="UP001213799">
    <property type="component" value="Unassembled WGS sequence"/>
</dbReference>
<evidence type="ECO:0000313" key="3">
    <source>
        <dbReference type="Proteomes" id="UP001213799"/>
    </source>
</evidence>
<keyword evidence="1" id="KW-1133">Transmembrane helix</keyword>
<keyword evidence="1" id="KW-0472">Membrane</keyword>
<dbReference type="EMBL" id="JAQJAE010000004">
    <property type="protein sequence ID" value="KAJ5598153.1"/>
    <property type="molecule type" value="Genomic_DNA"/>
</dbReference>